<dbReference type="Gene3D" id="3.30.70.1060">
    <property type="entry name" value="Dimeric alpha+beta barrel"/>
    <property type="match status" value="1"/>
</dbReference>
<reference evidence="3" key="2">
    <citation type="submission" date="2020-09" db="EMBL/GenBank/DDBJ databases">
        <authorList>
            <person name="Sun Q."/>
            <person name="Ohkuma M."/>
        </authorList>
    </citation>
    <scope>NUCLEOTIDE SEQUENCE</scope>
    <source>
        <strain evidence="3">JCM 15325</strain>
    </source>
</reference>
<feature type="domain" description="YCII-related" evidence="2">
    <location>
        <begin position="20"/>
        <end position="87"/>
    </location>
</feature>
<organism evidence="3 4">
    <name type="scientific">Sporolactobacillus putidus</name>
    <dbReference type="NCBI Taxonomy" id="492735"/>
    <lineage>
        <taxon>Bacteria</taxon>
        <taxon>Bacillati</taxon>
        <taxon>Bacillota</taxon>
        <taxon>Bacilli</taxon>
        <taxon>Bacillales</taxon>
        <taxon>Sporolactobacillaceae</taxon>
        <taxon>Sporolactobacillus</taxon>
    </lineage>
</organism>
<keyword evidence="4" id="KW-1185">Reference proteome</keyword>
<name>A0A917RXX1_9BACL</name>
<sequence>MLEKKHFALKAIPPRPTFQQDMTEDEREIMLRHFAYWTEQLRKGTVHVFGPVFDPSGGYGLAIIEVDSADQVQSMIANDPAVISGLLMEEFYPMRAILPERV</sequence>
<evidence type="ECO:0000313" key="3">
    <source>
        <dbReference type="EMBL" id="GGL41552.1"/>
    </source>
</evidence>
<evidence type="ECO:0000256" key="1">
    <source>
        <dbReference type="ARBA" id="ARBA00007689"/>
    </source>
</evidence>
<dbReference type="InterPro" id="IPR011008">
    <property type="entry name" value="Dimeric_a/b-barrel"/>
</dbReference>
<protein>
    <recommendedName>
        <fullName evidence="2">YCII-related domain-containing protein</fullName>
    </recommendedName>
</protein>
<dbReference type="AlphaFoldDB" id="A0A917RXX1"/>
<comment type="similarity">
    <text evidence="1">Belongs to the YciI family.</text>
</comment>
<dbReference type="RefSeq" id="WP_188800898.1">
    <property type="nucleotide sequence ID" value="NZ_BMOK01000001.1"/>
</dbReference>
<dbReference type="Proteomes" id="UP000654670">
    <property type="component" value="Unassembled WGS sequence"/>
</dbReference>
<evidence type="ECO:0000313" key="4">
    <source>
        <dbReference type="Proteomes" id="UP000654670"/>
    </source>
</evidence>
<evidence type="ECO:0000259" key="2">
    <source>
        <dbReference type="Pfam" id="PF03795"/>
    </source>
</evidence>
<dbReference type="SUPFAM" id="SSF54909">
    <property type="entry name" value="Dimeric alpha+beta barrel"/>
    <property type="match status" value="1"/>
</dbReference>
<proteinExistence type="inferred from homology"/>
<comment type="caution">
    <text evidence="3">The sequence shown here is derived from an EMBL/GenBank/DDBJ whole genome shotgun (WGS) entry which is preliminary data.</text>
</comment>
<dbReference type="InterPro" id="IPR005545">
    <property type="entry name" value="YCII"/>
</dbReference>
<dbReference type="EMBL" id="BMOK01000001">
    <property type="protein sequence ID" value="GGL41552.1"/>
    <property type="molecule type" value="Genomic_DNA"/>
</dbReference>
<accession>A0A917RXX1</accession>
<reference evidence="3" key="1">
    <citation type="journal article" date="2014" name="Int. J. Syst. Evol. Microbiol.">
        <title>Complete genome sequence of Corynebacterium casei LMG S-19264T (=DSM 44701T), isolated from a smear-ripened cheese.</title>
        <authorList>
            <consortium name="US DOE Joint Genome Institute (JGI-PGF)"/>
            <person name="Walter F."/>
            <person name="Albersmeier A."/>
            <person name="Kalinowski J."/>
            <person name="Ruckert C."/>
        </authorList>
    </citation>
    <scope>NUCLEOTIDE SEQUENCE</scope>
    <source>
        <strain evidence="3">JCM 15325</strain>
    </source>
</reference>
<gene>
    <name evidence="3" type="ORF">GCM10007968_01800</name>
</gene>
<dbReference type="Pfam" id="PF03795">
    <property type="entry name" value="YCII"/>
    <property type="match status" value="1"/>
</dbReference>